<dbReference type="STRING" id="550983.A4R26_27670"/>
<reference evidence="3" key="1">
    <citation type="submission" date="2016-04" db="EMBL/GenBank/DDBJ databases">
        <authorList>
            <person name="Chen L."/>
            <person name="Zhuang W."/>
            <person name="Wang G."/>
        </authorList>
    </citation>
    <scope>NUCLEOTIDE SEQUENCE [LARGE SCALE GENOMIC DNA]</scope>
    <source>
        <strain evidence="3">208</strain>
    </source>
</reference>
<feature type="transmembrane region" description="Helical" evidence="1">
    <location>
        <begin position="108"/>
        <end position="129"/>
    </location>
</feature>
<dbReference type="Proteomes" id="UP000192276">
    <property type="component" value="Unassembled WGS sequence"/>
</dbReference>
<gene>
    <name evidence="2" type="ORF">A4R26_27670</name>
</gene>
<keyword evidence="1" id="KW-0472">Membrane</keyword>
<dbReference type="EMBL" id="LWBP01000207">
    <property type="protein sequence ID" value="OQP54457.1"/>
    <property type="molecule type" value="Genomic_DNA"/>
</dbReference>
<keyword evidence="1" id="KW-1133">Transmembrane helix</keyword>
<dbReference type="RefSeq" id="WP_081169286.1">
    <property type="nucleotide sequence ID" value="NZ_LWBP01000207.1"/>
</dbReference>
<evidence type="ECO:0008006" key="4">
    <source>
        <dbReference type="Google" id="ProtNLM"/>
    </source>
</evidence>
<organism evidence="2 3">
    <name type="scientific">Niastella populi</name>
    <dbReference type="NCBI Taxonomy" id="550983"/>
    <lineage>
        <taxon>Bacteria</taxon>
        <taxon>Pseudomonadati</taxon>
        <taxon>Bacteroidota</taxon>
        <taxon>Chitinophagia</taxon>
        <taxon>Chitinophagales</taxon>
        <taxon>Chitinophagaceae</taxon>
        <taxon>Niastella</taxon>
    </lineage>
</organism>
<name>A0A1V9F890_9BACT</name>
<proteinExistence type="predicted"/>
<sequence>MLRKDFYLLGFLWLLVLIIFLPLFYNHYIFMDEALQIWGYNSIPGYYILIDEGRWLTEVLQKWLFKFTDTVRDVTLLRLVSLFGWMLCLPIWYAVIKRQVGKVSAYEYLPFFFCVYLVTSLPFIVSVQWATCMQFFIADTAALLSGAVALNGIRCQNRKFKVQVPAALVSMALGVISLFFYQGAFACFLIPFLLYFINQANSNKDATLIAGLVLYFVINGVWFVLYKLSFSFIFTDIPVDPRNTLYIHPWEKFKFFMARPLERSFRFTLLTHEDSIISKYYYPVMLGVLVVLAIVRFGRQQGIKYLAAVGFIFILSYLPALLIRESFASNRTLMALNLCVFVVCFEMAIWYIGNKRVLQIAGIAMICFFAICARYNFQYVFLKPIVDETAALKSYFKHHFNSGIQTIHFIRPSEDFMAEKYGVNRSMDEFGVSSSCWDWVPDPISRQFIYEATGDRKEAARVVVKQWASKAAYLKAGEALNSSVLLVDVPAIINRQ</sequence>
<evidence type="ECO:0000313" key="2">
    <source>
        <dbReference type="EMBL" id="OQP54457.1"/>
    </source>
</evidence>
<evidence type="ECO:0000256" key="1">
    <source>
        <dbReference type="SAM" id="Phobius"/>
    </source>
</evidence>
<feature type="transmembrane region" description="Helical" evidence="1">
    <location>
        <begin position="303"/>
        <end position="323"/>
    </location>
</feature>
<evidence type="ECO:0000313" key="3">
    <source>
        <dbReference type="Proteomes" id="UP000192276"/>
    </source>
</evidence>
<feature type="transmembrane region" description="Helical" evidence="1">
    <location>
        <begin position="165"/>
        <end position="194"/>
    </location>
</feature>
<dbReference type="AlphaFoldDB" id="A0A1V9F890"/>
<keyword evidence="1" id="KW-0812">Transmembrane</keyword>
<protein>
    <recommendedName>
        <fullName evidence="4">Glycosyltransferase RgtA/B/C/D-like domain-containing protein</fullName>
    </recommendedName>
</protein>
<accession>A0A1V9F890</accession>
<dbReference type="OrthoDB" id="626768at2"/>
<feature type="transmembrane region" description="Helical" evidence="1">
    <location>
        <begin position="358"/>
        <end position="377"/>
    </location>
</feature>
<feature type="transmembrane region" description="Helical" evidence="1">
    <location>
        <begin position="206"/>
        <end position="225"/>
    </location>
</feature>
<feature type="transmembrane region" description="Helical" evidence="1">
    <location>
        <begin position="76"/>
        <end position="96"/>
    </location>
</feature>
<feature type="transmembrane region" description="Helical" evidence="1">
    <location>
        <begin position="7"/>
        <end position="25"/>
    </location>
</feature>
<feature type="transmembrane region" description="Helical" evidence="1">
    <location>
        <begin position="335"/>
        <end position="352"/>
    </location>
</feature>
<comment type="caution">
    <text evidence="2">The sequence shown here is derived from an EMBL/GenBank/DDBJ whole genome shotgun (WGS) entry which is preliminary data.</text>
</comment>
<feature type="transmembrane region" description="Helical" evidence="1">
    <location>
        <begin position="280"/>
        <end position="297"/>
    </location>
</feature>
<keyword evidence="3" id="KW-1185">Reference proteome</keyword>